<protein>
    <submittedName>
        <fullName evidence="3">Clavaminate synthase-like protein</fullName>
    </submittedName>
</protein>
<dbReference type="GO" id="GO:0046872">
    <property type="term" value="F:metal ion binding"/>
    <property type="evidence" value="ECO:0007669"/>
    <property type="project" value="UniProtKB-KW"/>
</dbReference>
<proteinExistence type="inferred from homology"/>
<dbReference type="STRING" id="1314781.A0A165R0W8"/>
<keyword evidence="1" id="KW-0479">Metal-binding</keyword>
<dbReference type="Pfam" id="PF03171">
    <property type="entry name" value="2OG-FeII_Oxy"/>
    <property type="match status" value="1"/>
</dbReference>
<dbReference type="SUPFAM" id="SSF51197">
    <property type="entry name" value="Clavaminate synthase-like"/>
    <property type="match status" value="1"/>
</dbReference>
<feature type="domain" description="Fe2OG dioxygenase" evidence="2">
    <location>
        <begin position="213"/>
        <end position="325"/>
    </location>
</feature>
<name>A0A165R0W8_EXIGL</name>
<dbReference type="GO" id="GO:0016491">
    <property type="term" value="F:oxidoreductase activity"/>
    <property type="evidence" value="ECO:0007669"/>
    <property type="project" value="UniProtKB-KW"/>
</dbReference>
<dbReference type="Gene3D" id="2.60.120.330">
    <property type="entry name" value="B-lactam Antibiotic, Isopenicillin N Synthase, Chain"/>
    <property type="match status" value="1"/>
</dbReference>
<dbReference type="AlphaFoldDB" id="A0A165R0W8"/>
<evidence type="ECO:0000259" key="2">
    <source>
        <dbReference type="PROSITE" id="PS51471"/>
    </source>
</evidence>
<evidence type="ECO:0000313" key="4">
    <source>
        <dbReference type="Proteomes" id="UP000077266"/>
    </source>
</evidence>
<keyword evidence="1" id="KW-0408">Iron</keyword>
<dbReference type="PROSITE" id="PS51471">
    <property type="entry name" value="FE2OG_OXY"/>
    <property type="match status" value="1"/>
</dbReference>
<dbReference type="InParanoid" id="A0A165R0W8"/>
<dbReference type="Proteomes" id="UP000077266">
    <property type="component" value="Unassembled WGS sequence"/>
</dbReference>
<dbReference type="InterPro" id="IPR044861">
    <property type="entry name" value="IPNS-like_FE2OG_OXY"/>
</dbReference>
<gene>
    <name evidence="3" type="ORF">EXIGLDRAFT_828220</name>
</gene>
<dbReference type="InterPro" id="IPR026992">
    <property type="entry name" value="DIOX_N"/>
</dbReference>
<dbReference type="InterPro" id="IPR027443">
    <property type="entry name" value="IPNS-like_sf"/>
</dbReference>
<comment type="similarity">
    <text evidence="1">Belongs to the iron/ascorbate-dependent oxidoreductase family.</text>
</comment>
<dbReference type="OrthoDB" id="288590at2759"/>
<organism evidence="3 4">
    <name type="scientific">Exidia glandulosa HHB12029</name>
    <dbReference type="NCBI Taxonomy" id="1314781"/>
    <lineage>
        <taxon>Eukaryota</taxon>
        <taxon>Fungi</taxon>
        <taxon>Dikarya</taxon>
        <taxon>Basidiomycota</taxon>
        <taxon>Agaricomycotina</taxon>
        <taxon>Agaricomycetes</taxon>
        <taxon>Auriculariales</taxon>
        <taxon>Exidiaceae</taxon>
        <taxon>Exidia</taxon>
    </lineage>
</organism>
<reference evidence="3 4" key="1">
    <citation type="journal article" date="2016" name="Mol. Biol. Evol.">
        <title>Comparative Genomics of Early-Diverging Mushroom-Forming Fungi Provides Insights into the Origins of Lignocellulose Decay Capabilities.</title>
        <authorList>
            <person name="Nagy L.G."/>
            <person name="Riley R."/>
            <person name="Tritt A."/>
            <person name="Adam C."/>
            <person name="Daum C."/>
            <person name="Floudas D."/>
            <person name="Sun H."/>
            <person name="Yadav J.S."/>
            <person name="Pangilinan J."/>
            <person name="Larsson K.H."/>
            <person name="Matsuura K."/>
            <person name="Barry K."/>
            <person name="Labutti K."/>
            <person name="Kuo R."/>
            <person name="Ohm R.A."/>
            <person name="Bhattacharya S.S."/>
            <person name="Shirouzu T."/>
            <person name="Yoshinaga Y."/>
            <person name="Martin F.M."/>
            <person name="Grigoriev I.V."/>
            <person name="Hibbett D.S."/>
        </authorList>
    </citation>
    <scope>NUCLEOTIDE SEQUENCE [LARGE SCALE GENOMIC DNA]</scope>
    <source>
        <strain evidence="3 4">HHB12029</strain>
    </source>
</reference>
<dbReference type="PRINTS" id="PR00682">
    <property type="entry name" value="IPNSYNTHASE"/>
</dbReference>
<evidence type="ECO:0000313" key="3">
    <source>
        <dbReference type="EMBL" id="KZW04338.1"/>
    </source>
</evidence>
<keyword evidence="1" id="KW-0560">Oxidoreductase</keyword>
<dbReference type="InterPro" id="IPR050231">
    <property type="entry name" value="Iron_ascorbate_oxido_reductase"/>
</dbReference>
<dbReference type="Pfam" id="PF14226">
    <property type="entry name" value="DIOX_N"/>
    <property type="match status" value="1"/>
</dbReference>
<accession>A0A165R0W8</accession>
<dbReference type="FunCoup" id="A0A165R0W8">
    <property type="interactions" value="12"/>
</dbReference>
<sequence length="363" mass="40596">MALLLTLRSSPALRRAPLRFAAYRGFAALAEDVRSDSTFRIPVVSFDKWYNAKTPADKASVANEVVSAFKEVGFVYIKDHGIPSDVVDNAFHKSADFFKQSTEDKAKLAWEDPRSNRGYVAPGRERVTQSSDPAEIAALRAKAPDYKETMEIGRDWDATWKNQWPQEQNVPGFKSTMLDFFKRCHELHVEVMRSIALVLLKDEHWFDPKIQEQFHNLRLLSYPSIPRELLLAEGTSRAGAHSDYGSLTFVFQDAVGGLEVQNPHTLSWHPATPIPGTIVVNVGDLLMRWSNDTLRSTLHRVVAPTIKGDAPMTPARQSIAFFCNPNGTANIECLPTCVGTTGPKYPPTETERYIVGRLSATYS</sequence>
<evidence type="ECO:0000256" key="1">
    <source>
        <dbReference type="RuleBase" id="RU003682"/>
    </source>
</evidence>
<keyword evidence="4" id="KW-1185">Reference proteome</keyword>
<dbReference type="PANTHER" id="PTHR47990">
    <property type="entry name" value="2-OXOGLUTARATE (2OG) AND FE(II)-DEPENDENT OXYGENASE SUPERFAMILY PROTEIN-RELATED"/>
    <property type="match status" value="1"/>
</dbReference>
<dbReference type="EMBL" id="KV425882">
    <property type="protein sequence ID" value="KZW04338.1"/>
    <property type="molecule type" value="Genomic_DNA"/>
</dbReference>
<dbReference type="InterPro" id="IPR005123">
    <property type="entry name" value="Oxoglu/Fe-dep_dioxygenase_dom"/>
</dbReference>